<evidence type="ECO:0000313" key="1">
    <source>
        <dbReference type="EnsemblMetazoa" id="GMOY004053-PA"/>
    </source>
</evidence>
<keyword evidence="2" id="KW-1185">Reference proteome</keyword>
<organism evidence="1 2">
    <name type="scientific">Glossina morsitans morsitans</name>
    <name type="common">Savannah tsetse fly</name>
    <dbReference type="NCBI Taxonomy" id="37546"/>
    <lineage>
        <taxon>Eukaryota</taxon>
        <taxon>Metazoa</taxon>
        <taxon>Ecdysozoa</taxon>
        <taxon>Arthropoda</taxon>
        <taxon>Hexapoda</taxon>
        <taxon>Insecta</taxon>
        <taxon>Pterygota</taxon>
        <taxon>Neoptera</taxon>
        <taxon>Endopterygota</taxon>
        <taxon>Diptera</taxon>
        <taxon>Brachycera</taxon>
        <taxon>Muscomorpha</taxon>
        <taxon>Hippoboscoidea</taxon>
        <taxon>Glossinidae</taxon>
        <taxon>Glossina</taxon>
    </lineage>
</organism>
<protein>
    <submittedName>
        <fullName evidence="1">Uncharacterized protein</fullName>
    </submittedName>
</protein>
<dbReference type="EnsemblMetazoa" id="GMOY004053-RA">
    <property type="protein sequence ID" value="GMOY004053-PA"/>
    <property type="gene ID" value="GMOY004053"/>
</dbReference>
<dbReference type="Proteomes" id="UP000092444">
    <property type="component" value="Unassembled WGS sequence"/>
</dbReference>
<dbReference type="EMBL" id="CCAG010016144">
    <property type="status" value="NOT_ANNOTATED_CDS"/>
    <property type="molecule type" value="Genomic_DNA"/>
</dbReference>
<accession>A0A1B0FJT6</accession>
<evidence type="ECO:0000313" key="2">
    <source>
        <dbReference type="Proteomes" id="UP000092444"/>
    </source>
</evidence>
<dbReference type="VEuPathDB" id="VectorBase:GMOY004053"/>
<reference evidence="1" key="1">
    <citation type="submission" date="2020-05" db="UniProtKB">
        <authorList>
            <consortium name="EnsemblMetazoa"/>
        </authorList>
    </citation>
    <scope>IDENTIFICATION</scope>
    <source>
        <strain evidence="1">Yale</strain>
    </source>
</reference>
<proteinExistence type="predicted"/>
<name>A0A1B0FJT6_GLOMM</name>
<dbReference type="AlphaFoldDB" id="A0A1B0FJT6"/>
<sequence length="107" mass="12180">MYNKVHSQNGQHNVQIIARVNNSHLNDDLASKDFDLPPTYDEVMKSYLHMKQKQISNIKSSYIYNEDQISLSIIQVQNGSTVNFEAGKTSANARDVLNTQLSDRHNT</sequence>